<accession>A0A9W7CQS3</accession>
<feature type="region of interest" description="Disordered" evidence="1">
    <location>
        <begin position="66"/>
        <end position="88"/>
    </location>
</feature>
<name>A0A9W7CQS3_9STRA</name>
<dbReference type="Proteomes" id="UP001165083">
    <property type="component" value="Unassembled WGS sequence"/>
</dbReference>
<sequence>MAPNVAESSLKKSAVNLSGPGAECDFIDSIARSNSAAVRSSSSFSASSRFNNLRSMVFNMCSCPSKSTATSAVSDTKRGSPNRPPQCF</sequence>
<protein>
    <submittedName>
        <fullName evidence="2">Unnamed protein product</fullName>
    </submittedName>
</protein>
<comment type="caution">
    <text evidence="2">The sequence shown here is derived from an EMBL/GenBank/DDBJ whole genome shotgun (WGS) entry which is preliminary data.</text>
</comment>
<keyword evidence="3" id="KW-1185">Reference proteome</keyword>
<organism evidence="2 3">
    <name type="scientific">Phytophthora lilii</name>
    <dbReference type="NCBI Taxonomy" id="2077276"/>
    <lineage>
        <taxon>Eukaryota</taxon>
        <taxon>Sar</taxon>
        <taxon>Stramenopiles</taxon>
        <taxon>Oomycota</taxon>
        <taxon>Peronosporomycetes</taxon>
        <taxon>Peronosporales</taxon>
        <taxon>Peronosporaceae</taxon>
        <taxon>Phytophthora</taxon>
    </lineage>
</organism>
<evidence type="ECO:0000313" key="3">
    <source>
        <dbReference type="Proteomes" id="UP001165083"/>
    </source>
</evidence>
<evidence type="ECO:0000313" key="2">
    <source>
        <dbReference type="EMBL" id="GMF36697.1"/>
    </source>
</evidence>
<dbReference type="EMBL" id="BSXW01001425">
    <property type="protein sequence ID" value="GMF36697.1"/>
    <property type="molecule type" value="Genomic_DNA"/>
</dbReference>
<proteinExistence type="predicted"/>
<evidence type="ECO:0000256" key="1">
    <source>
        <dbReference type="SAM" id="MobiDB-lite"/>
    </source>
</evidence>
<gene>
    <name evidence="2" type="ORF">Plil01_001551600</name>
</gene>
<reference evidence="2" key="1">
    <citation type="submission" date="2023-04" db="EMBL/GenBank/DDBJ databases">
        <title>Phytophthora lilii NBRC 32176.</title>
        <authorList>
            <person name="Ichikawa N."/>
            <person name="Sato H."/>
            <person name="Tonouchi N."/>
        </authorList>
    </citation>
    <scope>NUCLEOTIDE SEQUENCE</scope>
    <source>
        <strain evidence="2">NBRC 32176</strain>
    </source>
</reference>
<dbReference type="AlphaFoldDB" id="A0A9W7CQS3"/>